<accession>A0A6J2YWY9</accession>
<evidence type="ECO:0000256" key="2">
    <source>
        <dbReference type="ARBA" id="ARBA00023180"/>
    </source>
</evidence>
<dbReference type="InterPro" id="IPR029052">
    <property type="entry name" value="Metallo-depent_PP-like"/>
</dbReference>
<keyword evidence="3" id="KW-0378">Hydrolase</keyword>
<protein>
    <recommendedName>
        <fullName evidence="3">Purple acid phosphatase</fullName>
        <ecNumber evidence="3">3.1.3.2</ecNumber>
    </recommendedName>
</protein>
<dbReference type="GO" id="GO:0046872">
    <property type="term" value="F:metal ion binding"/>
    <property type="evidence" value="ECO:0007669"/>
    <property type="project" value="InterPro"/>
</dbReference>
<evidence type="ECO:0000256" key="3">
    <source>
        <dbReference type="RuleBase" id="RU361203"/>
    </source>
</evidence>
<dbReference type="Pfam" id="PF14008">
    <property type="entry name" value="Metallophos_C"/>
    <property type="match status" value="1"/>
</dbReference>
<dbReference type="InterPro" id="IPR004843">
    <property type="entry name" value="Calcineurin-like_PHP"/>
</dbReference>
<name>A0A6J2YWY9_SITOR</name>
<evidence type="ECO:0000256" key="1">
    <source>
        <dbReference type="ARBA" id="ARBA00022729"/>
    </source>
</evidence>
<gene>
    <name evidence="8" type="primary">LOC115891475</name>
</gene>
<sequence>MCKIFANGFLLVCLLAQVFSVYIDEIYYYQPEQVHLSFGEDVSQIVVTWSTMDDTPESVVEYGIGGLILQANGSSTQFVDGGSLKHTQYIHRVLLTNLSPDTRYEYHCGSSMGWSNLFFFKTPPSGNDWTPHIAIYGDMGNENAQSLARLQEETQRGLYDTILHIGDFAYDMDSDNGEVGDEFMRQIESVAAYIPYMTCPGNHEEAYNFSHYRGRFSMPGSSDSLYYSFDIGPLHIISISTELYYFMNYGVKSLVFQYDWLEADLIKANLPENRNERPWIIVVGHRPMYCSNNNTDDCTHHETLTRAGIPFLKWFGLEDLFFKYGVDLQIWAHEHSYERLWPIYNYNVYNGSYEEPYIDPLAPVHFTTGSAGCKEGRENFTDTRPEWSAFYSRDYGYTRLKAYNKTHLYWEQVSDDKGGQILDSVWYIKNTHGPFSEKNLQNMDLRSQNRDYYF</sequence>
<dbReference type="InterPro" id="IPR008963">
    <property type="entry name" value="Purple_acid_Pase-like_N"/>
</dbReference>
<evidence type="ECO:0000259" key="4">
    <source>
        <dbReference type="Pfam" id="PF00149"/>
    </source>
</evidence>
<reference evidence="8" key="1">
    <citation type="submission" date="2025-08" db="UniProtKB">
        <authorList>
            <consortium name="RefSeq"/>
        </authorList>
    </citation>
    <scope>IDENTIFICATION</scope>
    <source>
        <tissue evidence="8">Gonads</tissue>
    </source>
</reference>
<dbReference type="PANTHER" id="PTHR45867">
    <property type="entry name" value="PURPLE ACID PHOSPHATASE"/>
    <property type="match status" value="1"/>
</dbReference>
<keyword evidence="1 3" id="KW-0732">Signal</keyword>
<dbReference type="InParanoid" id="A0A6J2YWY9"/>
<dbReference type="RefSeq" id="XP_030767787.1">
    <property type="nucleotide sequence ID" value="XM_030911927.1"/>
</dbReference>
<dbReference type="InterPro" id="IPR015914">
    <property type="entry name" value="PAPs_N"/>
</dbReference>
<dbReference type="FunCoup" id="A0A6J2YWY9">
    <property type="interactions" value="1"/>
</dbReference>
<feature type="domain" description="Purple acid phosphatase C-terminal" evidence="5">
    <location>
        <begin position="362"/>
        <end position="424"/>
    </location>
</feature>
<comment type="similarity">
    <text evidence="3">Belongs to the metallophosphoesterase superfamily. Purple acid phosphatase family.</text>
</comment>
<dbReference type="CDD" id="cd00063">
    <property type="entry name" value="FN3"/>
    <property type="match status" value="1"/>
</dbReference>
<dbReference type="SUPFAM" id="SSF49363">
    <property type="entry name" value="Purple acid phosphatase, N-terminal domain"/>
    <property type="match status" value="1"/>
</dbReference>
<evidence type="ECO:0000313" key="7">
    <source>
        <dbReference type="Proteomes" id="UP000504635"/>
    </source>
</evidence>
<dbReference type="InterPro" id="IPR003961">
    <property type="entry name" value="FN3_dom"/>
</dbReference>
<feature type="domain" description="Calcineurin-like phosphoesterase" evidence="4">
    <location>
        <begin position="132"/>
        <end position="337"/>
    </location>
</feature>
<keyword evidence="7" id="KW-1185">Reference proteome</keyword>
<evidence type="ECO:0000259" key="5">
    <source>
        <dbReference type="Pfam" id="PF14008"/>
    </source>
</evidence>
<dbReference type="GeneID" id="115891475"/>
<keyword evidence="2" id="KW-0325">Glycoprotein</keyword>
<dbReference type="AlphaFoldDB" id="A0A6J2YWY9"/>
<dbReference type="OrthoDB" id="45007at2759"/>
<dbReference type="Proteomes" id="UP000504635">
    <property type="component" value="Unplaced"/>
</dbReference>
<comment type="catalytic activity">
    <reaction evidence="3">
        <text>a phosphate monoester + H2O = an alcohol + phosphate</text>
        <dbReference type="Rhea" id="RHEA:15017"/>
        <dbReference type="ChEBI" id="CHEBI:15377"/>
        <dbReference type="ChEBI" id="CHEBI:30879"/>
        <dbReference type="ChEBI" id="CHEBI:43474"/>
        <dbReference type="ChEBI" id="CHEBI:67140"/>
        <dbReference type="EC" id="3.1.3.2"/>
    </reaction>
</comment>
<dbReference type="Gene3D" id="2.60.40.380">
    <property type="entry name" value="Purple acid phosphatase-like, N-terminal"/>
    <property type="match status" value="1"/>
</dbReference>
<feature type="signal peptide" evidence="3">
    <location>
        <begin position="1"/>
        <end position="20"/>
    </location>
</feature>
<evidence type="ECO:0000313" key="8">
    <source>
        <dbReference type="RefSeq" id="XP_030767787.1"/>
    </source>
</evidence>
<dbReference type="PANTHER" id="PTHR45867:SF3">
    <property type="entry name" value="ACID PHOSPHATASE TYPE 7"/>
    <property type="match status" value="1"/>
</dbReference>
<dbReference type="SUPFAM" id="SSF56300">
    <property type="entry name" value="Metallo-dependent phosphatases"/>
    <property type="match status" value="1"/>
</dbReference>
<proteinExistence type="inferred from homology"/>
<dbReference type="CDD" id="cd00839">
    <property type="entry name" value="MPP_PAPs"/>
    <property type="match status" value="1"/>
</dbReference>
<dbReference type="GO" id="GO:0003993">
    <property type="term" value="F:acid phosphatase activity"/>
    <property type="evidence" value="ECO:0007669"/>
    <property type="project" value="UniProtKB-EC"/>
</dbReference>
<feature type="chain" id="PRO_5027148292" description="Purple acid phosphatase" evidence="3">
    <location>
        <begin position="21"/>
        <end position="454"/>
    </location>
</feature>
<dbReference type="EC" id="3.1.3.2" evidence="3"/>
<dbReference type="InterPro" id="IPR025733">
    <property type="entry name" value="PAPs_C"/>
</dbReference>
<dbReference type="Pfam" id="PF00149">
    <property type="entry name" value="Metallophos"/>
    <property type="match status" value="1"/>
</dbReference>
<dbReference type="InterPro" id="IPR041792">
    <property type="entry name" value="MPP_PAP"/>
</dbReference>
<dbReference type="Pfam" id="PF16656">
    <property type="entry name" value="Pur_ac_phosph_N"/>
    <property type="match status" value="1"/>
</dbReference>
<organism evidence="7 8">
    <name type="scientific">Sitophilus oryzae</name>
    <name type="common">Rice weevil</name>
    <name type="synonym">Curculio oryzae</name>
    <dbReference type="NCBI Taxonomy" id="7048"/>
    <lineage>
        <taxon>Eukaryota</taxon>
        <taxon>Metazoa</taxon>
        <taxon>Ecdysozoa</taxon>
        <taxon>Arthropoda</taxon>
        <taxon>Hexapoda</taxon>
        <taxon>Insecta</taxon>
        <taxon>Pterygota</taxon>
        <taxon>Neoptera</taxon>
        <taxon>Endopterygota</taxon>
        <taxon>Coleoptera</taxon>
        <taxon>Polyphaga</taxon>
        <taxon>Cucujiformia</taxon>
        <taxon>Curculionidae</taxon>
        <taxon>Dryophthorinae</taxon>
        <taxon>Sitophilus</taxon>
    </lineage>
</organism>
<dbReference type="Gene3D" id="3.60.21.10">
    <property type="match status" value="1"/>
</dbReference>
<evidence type="ECO:0000259" key="6">
    <source>
        <dbReference type="Pfam" id="PF16656"/>
    </source>
</evidence>
<dbReference type="KEGG" id="soy:115891475"/>
<feature type="domain" description="Purple acid phosphatase N-terminal" evidence="6">
    <location>
        <begin position="31"/>
        <end position="122"/>
    </location>
</feature>